<feature type="domain" description="HTH araC/xylS-type" evidence="4">
    <location>
        <begin position="235"/>
        <end position="333"/>
    </location>
</feature>
<dbReference type="RefSeq" id="WP_137337507.1">
    <property type="nucleotide sequence ID" value="NZ_CP040078.1"/>
</dbReference>
<dbReference type="InterPro" id="IPR020449">
    <property type="entry name" value="Tscrpt_reg_AraC-type_HTH"/>
</dbReference>
<dbReference type="Gene3D" id="1.10.10.60">
    <property type="entry name" value="Homeodomain-like"/>
    <property type="match status" value="1"/>
</dbReference>
<dbReference type="InterPro" id="IPR009057">
    <property type="entry name" value="Homeodomain-like_sf"/>
</dbReference>
<dbReference type="KEGG" id="tvl:FAZ95_38515"/>
<dbReference type="InterPro" id="IPR018062">
    <property type="entry name" value="HTH_AraC-typ_CS"/>
</dbReference>
<dbReference type="InterPro" id="IPR035418">
    <property type="entry name" value="AraC-bd_2"/>
</dbReference>
<protein>
    <submittedName>
        <fullName evidence="5">Helix-turn-helix domain-containing protein</fullName>
    </submittedName>
</protein>
<evidence type="ECO:0000256" key="3">
    <source>
        <dbReference type="ARBA" id="ARBA00023163"/>
    </source>
</evidence>
<dbReference type="SMART" id="SM00342">
    <property type="entry name" value="HTH_ARAC"/>
    <property type="match status" value="1"/>
</dbReference>
<keyword evidence="2" id="KW-0238">DNA-binding</keyword>
<accession>A0A4P8J6Q2</accession>
<dbReference type="PANTHER" id="PTHR46796">
    <property type="entry name" value="HTH-TYPE TRANSCRIPTIONAL ACTIVATOR RHAS-RELATED"/>
    <property type="match status" value="1"/>
</dbReference>
<dbReference type="InterPro" id="IPR018060">
    <property type="entry name" value="HTH_AraC"/>
</dbReference>
<keyword evidence="6" id="KW-1185">Reference proteome</keyword>
<reference evidence="5 6" key="1">
    <citation type="submission" date="2019-05" db="EMBL/GenBank/DDBJ databases">
        <title>Burkholderia sp. DHOD12, isolated from subtropical forest soil.</title>
        <authorList>
            <person name="Gao Z.-H."/>
            <person name="Qiu L.-H."/>
        </authorList>
    </citation>
    <scope>NUCLEOTIDE SEQUENCE [LARGE SCALE GENOMIC DNA]</scope>
    <source>
        <strain evidence="5 6">DHOD12</strain>
    </source>
</reference>
<evidence type="ECO:0000313" key="6">
    <source>
        <dbReference type="Proteomes" id="UP000298656"/>
    </source>
</evidence>
<dbReference type="SUPFAM" id="SSF46689">
    <property type="entry name" value="Homeodomain-like"/>
    <property type="match status" value="1"/>
</dbReference>
<dbReference type="GO" id="GO:0003700">
    <property type="term" value="F:DNA-binding transcription factor activity"/>
    <property type="evidence" value="ECO:0007669"/>
    <property type="project" value="InterPro"/>
</dbReference>
<evidence type="ECO:0000256" key="1">
    <source>
        <dbReference type="ARBA" id="ARBA00023015"/>
    </source>
</evidence>
<dbReference type="InterPro" id="IPR050204">
    <property type="entry name" value="AraC_XylS_family_regulators"/>
</dbReference>
<keyword evidence="3" id="KW-0804">Transcription</keyword>
<dbReference type="GO" id="GO:0043565">
    <property type="term" value="F:sequence-specific DNA binding"/>
    <property type="evidence" value="ECO:0007669"/>
    <property type="project" value="InterPro"/>
</dbReference>
<dbReference type="Pfam" id="PF12833">
    <property type="entry name" value="HTH_18"/>
    <property type="match status" value="1"/>
</dbReference>
<sequence>MTERSMPNGTTRDAALRDGVVTHTFSTRALTATEQLLAWRARVGHVVDVPPSKQQLSEGFNGHIDFYGVGGLTFTDCSTDAMVLERSVARVSTDANRNIAFHMFLEGGVGSVTGMHKKRSAADPQHGIVALDLNQPFKVERGACRVLTLFVPRQVVAEGLPDVDSIHGRVVPQESPLARLILDHAAGIVSGISKLDSGGAADALNTGADLLIAAFRHDTSLKGADRASLQAAIIGQVRRYVEASLHRGDLTPASVVDALQLKRSTIYRWFEHEGGLGAYIRNCRLRAAADELVRYPHLPVTEIAYGLGFNSTSDFSRAFRRAFEMSPQEMRARALVLQHGAVAGA</sequence>
<gene>
    <name evidence="5" type="ORF">FAZ95_38515</name>
</gene>
<dbReference type="EMBL" id="CP040078">
    <property type="protein sequence ID" value="QCP54749.1"/>
    <property type="molecule type" value="Genomic_DNA"/>
</dbReference>
<evidence type="ECO:0000313" key="5">
    <source>
        <dbReference type="EMBL" id="QCP54749.1"/>
    </source>
</evidence>
<dbReference type="Proteomes" id="UP000298656">
    <property type="component" value="Chromosome 2"/>
</dbReference>
<keyword evidence="1" id="KW-0805">Transcription regulation</keyword>
<proteinExistence type="predicted"/>
<organism evidence="5 6">
    <name type="scientific">Trinickia violacea</name>
    <dbReference type="NCBI Taxonomy" id="2571746"/>
    <lineage>
        <taxon>Bacteria</taxon>
        <taxon>Pseudomonadati</taxon>
        <taxon>Pseudomonadota</taxon>
        <taxon>Betaproteobacteria</taxon>
        <taxon>Burkholderiales</taxon>
        <taxon>Burkholderiaceae</taxon>
        <taxon>Trinickia</taxon>
    </lineage>
</organism>
<dbReference type="AlphaFoldDB" id="A0A4P8J6Q2"/>
<dbReference type="PRINTS" id="PR00032">
    <property type="entry name" value="HTHARAC"/>
</dbReference>
<dbReference type="PANTHER" id="PTHR46796:SF6">
    <property type="entry name" value="ARAC SUBFAMILY"/>
    <property type="match status" value="1"/>
</dbReference>
<dbReference type="OrthoDB" id="8590374at2"/>
<name>A0A4P8J6Q2_9BURK</name>
<dbReference type="PROSITE" id="PS00041">
    <property type="entry name" value="HTH_ARAC_FAMILY_1"/>
    <property type="match status" value="1"/>
</dbReference>
<dbReference type="PROSITE" id="PS01124">
    <property type="entry name" value="HTH_ARAC_FAMILY_2"/>
    <property type="match status" value="1"/>
</dbReference>
<evidence type="ECO:0000256" key="2">
    <source>
        <dbReference type="ARBA" id="ARBA00023125"/>
    </source>
</evidence>
<dbReference type="Pfam" id="PF14525">
    <property type="entry name" value="AraC_binding_2"/>
    <property type="match status" value="1"/>
</dbReference>
<evidence type="ECO:0000259" key="4">
    <source>
        <dbReference type="PROSITE" id="PS01124"/>
    </source>
</evidence>